<sequence>MDKKDQRKRSDQLLLLILRVCQANNVLLHKGQTLIIEAKFNGESLASDPIPGSIHADVNTELAWSVSRKELHDLRLQKAPIKVELYATSSSQKKLLGYCILDPRTAEVGATDQKWHKMIGSKHADKPVLLLLCLALEIDEETQVVTRVETVEEVTEKRVEKMDVSNKEEEKSREFVNTGFDLKPVLFEGAYFRIGPADRCHDSFCFSVTVVFADNLPLLLPDESSNWPHLDSKYHFYFSLLGCDITTEAFQNITSPEFLAEKASAKIKSSVSFLKRFFEQQKIFEVQFFCDDFAIGYSSVDMAQLSSKIGNEIYLKPVSIAGQYPLRMMNGEIPKNALDQNPVVGLSLTLSIQQDLEREGSVDNKFVQASESGNQSRSEIPLECNAQELEMEVNTHSSLAEERSGMSALPKTNKYLQENPLYISPSQNRQSRLDSEIEQAKNSDYICSFVKELEDWKERQKTKLKDESDKEEMKRFEMLLNQWRQQYTQWQSLFKQKVKKCDEIENNAKTLLQNLMKREEDLKQVEEDFERSKRELAWISDRMHAESDERCEKLKSDFDLKLKLEVEKVKILQNEIKHLTSKESKSPIVVELKEKIAKISADKDLLEEKLTHVRQSKAYYKEQWLRALDKIDNPYCSGEVGDLQQMVKQKDREIEHLKSLLFSNSKKSEDIQTSSSGKNDSPLVRAAIEKGMRVSRAGTDSELTRRKVEPPTPESETRAKGRFSRSKSVEGKRKPLTNSEKTIRPPSISRRSVAKADPLPNRRPLVSRASLEDMQKELEMLERHRLAMLQSGLYKDIDTVIIRTDAKIANLRQSLNSD</sequence>
<feature type="coiled-coil region" evidence="1">
    <location>
        <begin position="494"/>
        <end position="535"/>
    </location>
</feature>
<dbReference type="InterPro" id="IPR035892">
    <property type="entry name" value="C2_domain_sf"/>
</dbReference>
<feature type="region of interest" description="Disordered" evidence="2">
    <location>
        <begin position="690"/>
        <end position="761"/>
    </location>
</feature>
<keyword evidence="5" id="KW-1185">Reference proteome</keyword>
<evidence type="ECO:0000313" key="4">
    <source>
        <dbReference type="EMBL" id="KAK2721222.1"/>
    </source>
</evidence>
<reference evidence="4" key="1">
    <citation type="submission" date="2023-07" db="EMBL/GenBank/DDBJ databases">
        <title>Chromosome-level genome assembly of Artemia franciscana.</title>
        <authorList>
            <person name="Jo E."/>
        </authorList>
    </citation>
    <scope>NUCLEOTIDE SEQUENCE</scope>
    <source>
        <tissue evidence="4">Whole body</tissue>
    </source>
</reference>
<dbReference type="GO" id="GO:1903724">
    <property type="term" value="P:positive regulation of centriole elongation"/>
    <property type="evidence" value="ECO:0007669"/>
    <property type="project" value="TreeGrafter"/>
</dbReference>
<dbReference type="Gene3D" id="2.60.40.150">
    <property type="entry name" value="C2 domain"/>
    <property type="match status" value="1"/>
</dbReference>
<dbReference type="Proteomes" id="UP001187531">
    <property type="component" value="Unassembled WGS sequence"/>
</dbReference>
<evidence type="ECO:0000256" key="1">
    <source>
        <dbReference type="SAM" id="Coils"/>
    </source>
</evidence>
<proteinExistence type="predicted"/>
<protein>
    <recommendedName>
        <fullName evidence="3">DUF3668 domain-containing protein</fullName>
    </recommendedName>
</protein>
<accession>A0AA88IG30</accession>
<evidence type="ECO:0000313" key="5">
    <source>
        <dbReference type="Proteomes" id="UP001187531"/>
    </source>
</evidence>
<dbReference type="InterPro" id="IPR022136">
    <property type="entry name" value="DUF3668"/>
</dbReference>
<dbReference type="PANTHER" id="PTHR21574">
    <property type="entry name" value="CENTROSOMAL PROTEIN OF 120 KDA"/>
    <property type="match status" value="1"/>
</dbReference>
<keyword evidence="1" id="KW-0175">Coiled coil</keyword>
<feature type="coiled-coil region" evidence="1">
    <location>
        <begin position="562"/>
        <end position="609"/>
    </location>
</feature>
<organism evidence="4 5">
    <name type="scientific">Artemia franciscana</name>
    <name type="common">Brine shrimp</name>
    <name type="synonym">Artemia sanfranciscana</name>
    <dbReference type="NCBI Taxonomy" id="6661"/>
    <lineage>
        <taxon>Eukaryota</taxon>
        <taxon>Metazoa</taxon>
        <taxon>Ecdysozoa</taxon>
        <taxon>Arthropoda</taxon>
        <taxon>Crustacea</taxon>
        <taxon>Branchiopoda</taxon>
        <taxon>Anostraca</taxon>
        <taxon>Artemiidae</taxon>
        <taxon>Artemia</taxon>
    </lineage>
</organism>
<dbReference type="Pfam" id="PF12416">
    <property type="entry name" value="DUF3668"/>
    <property type="match status" value="1"/>
</dbReference>
<dbReference type="GO" id="GO:0005813">
    <property type="term" value="C:centrosome"/>
    <property type="evidence" value="ECO:0007669"/>
    <property type="project" value="TreeGrafter"/>
</dbReference>
<evidence type="ECO:0000259" key="3">
    <source>
        <dbReference type="Pfam" id="PF12416"/>
    </source>
</evidence>
<name>A0AA88IG30_ARTSF</name>
<feature type="domain" description="DUF3668" evidence="3">
    <location>
        <begin position="188"/>
        <end position="351"/>
    </location>
</feature>
<dbReference type="InterPro" id="IPR039893">
    <property type="entry name" value="CEP120-like"/>
</dbReference>
<evidence type="ECO:0000256" key="2">
    <source>
        <dbReference type="SAM" id="MobiDB-lite"/>
    </source>
</evidence>
<dbReference type="AlphaFoldDB" id="A0AA88IG30"/>
<comment type="caution">
    <text evidence="4">The sequence shown here is derived from an EMBL/GenBank/DDBJ whole genome shotgun (WGS) entry which is preliminary data.</text>
</comment>
<feature type="compositionally biased region" description="Basic and acidic residues" evidence="2">
    <location>
        <begin position="702"/>
        <end position="719"/>
    </location>
</feature>
<dbReference type="EMBL" id="JAVRJZ010000006">
    <property type="protein sequence ID" value="KAK2721222.1"/>
    <property type="molecule type" value="Genomic_DNA"/>
</dbReference>
<gene>
    <name evidence="4" type="ORF">QYM36_003484</name>
</gene>
<dbReference type="PANTHER" id="PTHR21574:SF0">
    <property type="entry name" value="CENTROSOMAL PROTEIN OF 120 KDA"/>
    <property type="match status" value="1"/>
</dbReference>